<feature type="region of interest" description="Disordered" evidence="1">
    <location>
        <begin position="30"/>
        <end position="49"/>
    </location>
</feature>
<reference evidence="2" key="1">
    <citation type="journal article" date="2021" name="bioRxiv">
        <title>Whole Genome Assembly and Annotation of Northern Wild Rice, Zizania palustris L., Supports a Whole Genome Duplication in the Zizania Genus.</title>
        <authorList>
            <person name="Haas M."/>
            <person name="Kono T."/>
            <person name="Macchietto M."/>
            <person name="Millas R."/>
            <person name="McGilp L."/>
            <person name="Shao M."/>
            <person name="Duquette J."/>
            <person name="Hirsch C.N."/>
            <person name="Kimball J."/>
        </authorList>
    </citation>
    <scope>NUCLEOTIDE SEQUENCE</scope>
    <source>
        <tissue evidence="2">Fresh leaf tissue</tissue>
    </source>
</reference>
<evidence type="ECO:0000313" key="2">
    <source>
        <dbReference type="EMBL" id="KAG8053503.1"/>
    </source>
</evidence>
<sequence>MLQPTTCCLPPAAPAACRSVPRARGILLHDVASPSPSPSPHQSARGARHRLRILDQSASMLPRRPRAIREVPSHRRSPSRRPRTPSSRAASAADLTAVKD</sequence>
<proteinExistence type="predicted"/>
<organism evidence="2 3">
    <name type="scientific">Zizania palustris</name>
    <name type="common">Northern wild rice</name>
    <dbReference type="NCBI Taxonomy" id="103762"/>
    <lineage>
        <taxon>Eukaryota</taxon>
        <taxon>Viridiplantae</taxon>
        <taxon>Streptophyta</taxon>
        <taxon>Embryophyta</taxon>
        <taxon>Tracheophyta</taxon>
        <taxon>Spermatophyta</taxon>
        <taxon>Magnoliopsida</taxon>
        <taxon>Liliopsida</taxon>
        <taxon>Poales</taxon>
        <taxon>Poaceae</taxon>
        <taxon>BOP clade</taxon>
        <taxon>Oryzoideae</taxon>
        <taxon>Oryzeae</taxon>
        <taxon>Zizaniinae</taxon>
        <taxon>Zizania</taxon>
    </lineage>
</organism>
<keyword evidence="3" id="KW-1185">Reference proteome</keyword>
<protein>
    <submittedName>
        <fullName evidence="2">Uncharacterized protein</fullName>
    </submittedName>
</protein>
<comment type="caution">
    <text evidence="2">The sequence shown here is derived from an EMBL/GenBank/DDBJ whole genome shotgun (WGS) entry which is preliminary data.</text>
</comment>
<feature type="region of interest" description="Disordered" evidence="1">
    <location>
        <begin position="55"/>
        <end position="100"/>
    </location>
</feature>
<accession>A0A8J5RNT1</accession>
<evidence type="ECO:0000256" key="1">
    <source>
        <dbReference type="SAM" id="MobiDB-lite"/>
    </source>
</evidence>
<dbReference type="EMBL" id="JAAALK010000288">
    <property type="protein sequence ID" value="KAG8053503.1"/>
    <property type="molecule type" value="Genomic_DNA"/>
</dbReference>
<feature type="compositionally biased region" description="Basic residues" evidence="1">
    <location>
        <begin position="74"/>
        <end position="83"/>
    </location>
</feature>
<dbReference type="AlphaFoldDB" id="A0A8J5RNT1"/>
<gene>
    <name evidence="2" type="ORF">GUJ93_ZPchr0001g31555</name>
</gene>
<feature type="compositionally biased region" description="Low complexity" evidence="1">
    <location>
        <begin position="84"/>
        <end position="93"/>
    </location>
</feature>
<dbReference type="Proteomes" id="UP000729402">
    <property type="component" value="Unassembled WGS sequence"/>
</dbReference>
<reference evidence="2" key="2">
    <citation type="submission" date="2021-02" db="EMBL/GenBank/DDBJ databases">
        <authorList>
            <person name="Kimball J.A."/>
            <person name="Haas M.W."/>
            <person name="Macchietto M."/>
            <person name="Kono T."/>
            <person name="Duquette J."/>
            <person name="Shao M."/>
        </authorList>
    </citation>
    <scope>NUCLEOTIDE SEQUENCE</scope>
    <source>
        <tissue evidence="2">Fresh leaf tissue</tissue>
    </source>
</reference>
<evidence type="ECO:0000313" key="3">
    <source>
        <dbReference type="Proteomes" id="UP000729402"/>
    </source>
</evidence>
<name>A0A8J5RNT1_ZIZPA</name>